<evidence type="ECO:0000259" key="1">
    <source>
        <dbReference type="Pfam" id="PF24626"/>
    </source>
</evidence>
<gene>
    <name evidence="2" type="ORF">PVK06_010861</name>
</gene>
<sequence length="152" mass="17444">MKQMVDKHRSEREFQLGDLVYLKLKPYHQHSLRKFKNQKLSPRYFGPFPVEARVGQVAYKLSLPPSARIHSTFYFSQLNKHIGSAVSASSLPPVGSDGPLLKSPIQSLDKRMVKQGNHAAVEVLIEWADTFPEDSTWENLQTLKHRFPEFDP</sequence>
<accession>A0ABR0Q7P9</accession>
<dbReference type="PANTHER" id="PTHR46148">
    <property type="entry name" value="CHROMO DOMAIN-CONTAINING PROTEIN"/>
    <property type="match status" value="1"/>
</dbReference>
<comment type="caution">
    <text evidence="2">The sequence shown here is derived from an EMBL/GenBank/DDBJ whole genome shotgun (WGS) entry which is preliminary data.</text>
</comment>
<dbReference type="Proteomes" id="UP001358586">
    <property type="component" value="Chromosome 4"/>
</dbReference>
<name>A0ABR0Q7P9_GOSAR</name>
<dbReference type="Pfam" id="PF24626">
    <property type="entry name" value="SH3_Tf2-1"/>
    <property type="match status" value="1"/>
</dbReference>
<organism evidence="2 3">
    <name type="scientific">Gossypium arboreum</name>
    <name type="common">Tree cotton</name>
    <name type="synonym">Gossypium nanking</name>
    <dbReference type="NCBI Taxonomy" id="29729"/>
    <lineage>
        <taxon>Eukaryota</taxon>
        <taxon>Viridiplantae</taxon>
        <taxon>Streptophyta</taxon>
        <taxon>Embryophyta</taxon>
        <taxon>Tracheophyta</taxon>
        <taxon>Spermatophyta</taxon>
        <taxon>Magnoliopsida</taxon>
        <taxon>eudicotyledons</taxon>
        <taxon>Gunneridae</taxon>
        <taxon>Pentapetalae</taxon>
        <taxon>rosids</taxon>
        <taxon>malvids</taxon>
        <taxon>Malvales</taxon>
        <taxon>Malvaceae</taxon>
        <taxon>Malvoideae</taxon>
        <taxon>Gossypium</taxon>
    </lineage>
</organism>
<dbReference type="PANTHER" id="PTHR46148:SF52">
    <property type="entry name" value="OS04G0603800 PROTEIN"/>
    <property type="match status" value="1"/>
</dbReference>
<keyword evidence="3" id="KW-1185">Reference proteome</keyword>
<feature type="domain" description="Tf2-1-like SH3-like" evidence="1">
    <location>
        <begin position="17"/>
        <end position="81"/>
    </location>
</feature>
<reference evidence="2 3" key="1">
    <citation type="submission" date="2023-03" db="EMBL/GenBank/DDBJ databases">
        <title>WGS of Gossypium arboreum.</title>
        <authorList>
            <person name="Yu D."/>
        </authorList>
    </citation>
    <scope>NUCLEOTIDE SEQUENCE [LARGE SCALE GENOMIC DNA]</scope>
    <source>
        <tissue evidence="2">Leaf</tissue>
    </source>
</reference>
<protein>
    <recommendedName>
        <fullName evidence="1">Tf2-1-like SH3-like domain-containing protein</fullName>
    </recommendedName>
</protein>
<dbReference type="EMBL" id="JARKNE010000004">
    <property type="protein sequence ID" value="KAK5835175.1"/>
    <property type="molecule type" value="Genomic_DNA"/>
</dbReference>
<proteinExistence type="predicted"/>
<evidence type="ECO:0000313" key="3">
    <source>
        <dbReference type="Proteomes" id="UP001358586"/>
    </source>
</evidence>
<evidence type="ECO:0000313" key="2">
    <source>
        <dbReference type="EMBL" id="KAK5835175.1"/>
    </source>
</evidence>
<dbReference type="InterPro" id="IPR056924">
    <property type="entry name" value="SH3_Tf2-1"/>
</dbReference>